<dbReference type="EMBL" id="QJKJ01006238">
    <property type="protein sequence ID" value="RDX87409.1"/>
    <property type="molecule type" value="Genomic_DNA"/>
</dbReference>
<dbReference type="GO" id="GO:0010073">
    <property type="term" value="P:meristem maintenance"/>
    <property type="evidence" value="ECO:0007669"/>
    <property type="project" value="InterPro"/>
</dbReference>
<dbReference type="InterPro" id="IPR019557">
    <property type="entry name" value="AminoTfrase-like_pln_mobile"/>
</dbReference>
<accession>A0A371GA64</accession>
<dbReference type="OrthoDB" id="1428937at2759"/>
<evidence type="ECO:0000313" key="3">
    <source>
        <dbReference type="Proteomes" id="UP000257109"/>
    </source>
</evidence>
<dbReference type="InterPro" id="IPR044824">
    <property type="entry name" value="MAIN-like"/>
</dbReference>
<comment type="caution">
    <text evidence="2">The sequence shown here is derived from an EMBL/GenBank/DDBJ whole genome shotgun (WGS) entry which is preliminary data.</text>
</comment>
<dbReference type="PANTHER" id="PTHR46033">
    <property type="entry name" value="PROTEIN MAIN-LIKE 2"/>
    <property type="match status" value="1"/>
</dbReference>
<protein>
    <submittedName>
        <fullName evidence="2">Protein MAIN-LIKE 2</fullName>
    </submittedName>
</protein>
<reference evidence="2" key="1">
    <citation type="submission" date="2018-05" db="EMBL/GenBank/DDBJ databases">
        <title>Draft genome of Mucuna pruriens seed.</title>
        <authorList>
            <person name="Nnadi N.E."/>
            <person name="Vos R."/>
            <person name="Hasami M.H."/>
            <person name="Devisetty U.K."/>
            <person name="Aguiy J.C."/>
        </authorList>
    </citation>
    <scope>NUCLEOTIDE SEQUENCE [LARGE SCALE GENOMIC DNA]</scope>
    <source>
        <strain evidence="2">JCA_2017</strain>
    </source>
</reference>
<gene>
    <name evidence="2" type="ORF">CR513_31119</name>
</gene>
<dbReference type="Proteomes" id="UP000257109">
    <property type="component" value="Unassembled WGS sequence"/>
</dbReference>
<proteinExistence type="predicted"/>
<organism evidence="2 3">
    <name type="scientific">Mucuna pruriens</name>
    <name type="common">Velvet bean</name>
    <name type="synonym">Dolichos pruriens</name>
    <dbReference type="NCBI Taxonomy" id="157652"/>
    <lineage>
        <taxon>Eukaryota</taxon>
        <taxon>Viridiplantae</taxon>
        <taxon>Streptophyta</taxon>
        <taxon>Embryophyta</taxon>
        <taxon>Tracheophyta</taxon>
        <taxon>Spermatophyta</taxon>
        <taxon>Magnoliopsida</taxon>
        <taxon>eudicotyledons</taxon>
        <taxon>Gunneridae</taxon>
        <taxon>Pentapetalae</taxon>
        <taxon>rosids</taxon>
        <taxon>fabids</taxon>
        <taxon>Fabales</taxon>
        <taxon>Fabaceae</taxon>
        <taxon>Papilionoideae</taxon>
        <taxon>50 kb inversion clade</taxon>
        <taxon>NPAAA clade</taxon>
        <taxon>indigoferoid/millettioid clade</taxon>
        <taxon>Phaseoleae</taxon>
        <taxon>Mucuna</taxon>
    </lineage>
</organism>
<dbReference type="PANTHER" id="PTHR46033:SF8">
    <property type="entry name" value="PROTEIN MAINTENANCE OF MERISTEMS-LIKE"/>
    <property type="match status" value="1"/>
</dbReference>
<feature type="domain" description="Aminotransferase-like plant mobile" evidence="1">
    <location>
        <begin position="2"/>
        <end position="77"/>
    </location>
</feature>
<feature type="non-terminal residue" evidence="2">
    <location>
        <position position="1"/>
    </location>
</feature>
<name>A0A371GA64_MUCPR</name>
<sequence length="117" mass="13273">MYISSLNKFSRVGCYSLGSACLTTLYRELCCATSPSMKVMGGCEILLQLWAWYHMPLITPMVNHELSYRVGKIVLVQYANPNNSLIRWLGNSLPPHAFRNSTTWSACIVLTYYSIIK</sequence>
<evidence type="ECO:0000313" key="2">
    <source>
        <dbReference type="EMBL" id="RDX87409.1"/>
    </source>
</evidence>
<evidence type="ECO:0000259" key="1">
    <source>
        <dbReference type="Pfam" id="PF10536"/>
    </source>
</evidence>
<dbReference type="Pfam" id="PF10536">
    <property type="entry name" value="PMD"/>
    <property type="match status" value="1"/>
</dbReference>
<keyword evidence="3" id="KW-1185">Reference proteome</keyword>
<dbReference type="AlphaFoldDB" id="A0A371GA64"/>